<dbReference type="InterPro" id="IPR005162">
    <property type="entry name" value="Retrotrans_gag_dom"/>
</dbReference>
<dbReference type="CDD" id="cd00303">
    <property type="entry name" value="retropepsin_like"/>
    <property type="match status" value="1"/>
</dbReference>
<accession>A0A699J2B7</accession>
<evidence type="ECO:0000256" key="1">
    <source>
        <dbReference type="SAM" id="MobiDB-lite"/>
    </source>
</evidence>
<feature type="compositionally biased region" description="Polar residues" evidence="1">
    <location>
        <begin position="332"/>
        <end position="344"/>
    </location>
</feature>
<name>A0A699J2B7_TANCI</name>
<reference evidence="3" key="1">
    <citation type="journal article" date="2019" name="Sci. Rep.">
        <title>Draft genome of Tanacetum cinerariifolium, the natural source of mosquito coil.</title>
        <authorList>
            <person name="Yamashiro T."/>
            <person name="Shiraishi A."/>
            <person name="Satake H."/>
            <person name="Nakayama K."/>
        </authorList>
    </citation>
    <scope>NUCLEOTIDE SEQUENCE</scope>
</reference>
<dbReference type="PANTHER" id="PTHR33067">
    <property type="entry name" value="RNA-DIRECTED DNA POLYMERASE-RELATED"/>
    <property type="match status" value="1"/>
</dbReference>
<feature type="region of interest" description="Disordered" evidence="1">
    <location>
        <begin position="1"/>
        <end position="23"/>
    </location>
</feature>
<dbReference type="PANTHER" id="PTHR33067:SF35">
    <property type="entry name" value="ASPARTIC PEPTIDASE DDI1-TYPE DOMAIN-CONTAINING PROTEIN"/>
    <property type="match status" value="1"/>
</dbReference>
<feature type="region of interest" description="Disordered" evidence="1">
    <location>
        <begin position="913"/>
        <end position="936"/>
    </location>
</feature>
<dbReference type="EMBL" id="BKCJ010362708">
    <property type="protein sequence ID" value="GFA05963.1"/>
    <property type="molecule type" value="Genomic_DNA"/>
</dbReference>
<feature type="domain" description="Retrotransposon gag" evidence="2">
    <location>
        <begin position="127"/>
        <end position="180"/>
    </location>
</feature>
<dbReference type="InterPro" id="IPR021109">
    <property type="entry name" value="Peptidase_aspartic_dom_sf"/>
</dbReference>
<protein>
    <recommendedName>
        <fullName evidence="2">Retrotransposon gag domain-containing protein</fullName>
    </recommendedName>
</protein>
<feature type="compositionally biased region" description="Low complexity" evidence="1">
    <location>
        <begin position="345"/>
        <end position="362"/>
    </location>
</feature>
<dbReference type="Gene3D" id="2.40.70.10">
    <property type="entry name" value="Acid Proteases"/>
    <property type="match status" value="1"/>
</dbReference>
<dbReference type="AlphaFoldDB" id="A0A699J2B7"/>
<organism evidence="3">
    <name type="scientific">Tanacetum cinerariifolium</name>
    <name type="common">Dalmatian daisy</name>
    <name type="synonym">Chrysanthemum cinerariifolium</name>
    <dbReference type="NCBI Taxonomy" id="118510"/>
    <lineage>
        <taxon>Eukaryota</taxon>
        <taxon>Viridiplantae</taxon>
        <taxon>Streptophyta</taxon>
        <taxon>Embryophyta</taxon>
        <taxon>Tracheophyta</taxon>
        <taxon>Spermatophyta</taxon>
        <taxon>Magnoliopsida</taxon>
        <taxon>eudicotyledons</taxon>
        <taxon>Gunneridae</taxon>
        <taxon>Pentapetalae</taxon>
        <taxon>asterids</taxon>
        <taxon>campanulids</taxon>
        <taxon>Asterales</taxon>
        <taxon>Asteraceae</taxon>
        <taxon>Asteroideae</taxon>
        <taxon>Anthemideae</taxon>
        <taxon>Anthemidinae</taxon>
        <taxon>Tanacetum</taxon>
    </lineage>
</organism>
<sequence>MRTRRSYFPPTSTIPRRSRKQTTNLVEPELRTIVTMADNRTMAQMLQAPIEGYEDAIVVPQINANNFELKQMLINLVQSNQFIGRQDPHNLLRFFNKVTSTFRHPEIDFDLGRSCVKVYQSILSTIKDNLSSEQNHNFSSKPNETFNEAWERFKDLLRQCPHHEFLELHQLDTFYNALNPNDQDALDFVAGGNFLDKIPRECLSIIESKSKVRYSRSRVTDVRANANAPLPTSSHSNSFDLQQIAASLEDKLNKRMHHFKKSLNDMKNSFITHTAPLKAVEEVCVPCGANHSYNQCPLTRGNDFPVFHDNIQQFQTAAVGNFIQNRNQNVSNQMHPPGFNQPTHQNNNQNRFQGNNFNQNQNRQNNQGIVYQNRPQQALNYQVPSQQNTVTQGKFKAYTTANDANMNNLQLKFDNFQKNQQDFQKKFEQKQDDFQNQMMNFMQNLYNNKPSSSSSLPSNTILNPKGEAKAITIRSGMSYKEPPIPPPGVEQQEPIEETTDMELPSTKDIQPPLVQVDKPTEEPSVVTQKAKANLPFPFRLQKEKLREKDDILAAKFIEIFRDLHFDLSFADALVHMPKFALMFKKILNNKDKLIELTRTPLNENCSAVVLKKLPEKLGASINLMPLSIWKKLGLPTLNDTKMVLELADQTISKPTGVAENIFVKVGKFYFPADFVVLDFVADPRVPQILRRPFLKIEDFLNDDSISFGVEDSPFNMDEDILFLKSLLRDDPIPPHPIIPNQTKLPIEETNHSLNMRYEHFNTNLVTNDVAESSTKNLIPIPNECMVVSENGSQSTKSVNDNSSDFTIISNPLFDNDKINSDEINSHVESNSDESTSNHDTVKSDFLNEFYGPFIPIHILNEERTRREHTDYINRMKMLFTINPHPYPLTDDSNEEVDAVGYLRDDNFIQNSEHEYSESEDSNFDNPPLPLPPPEPPDKEFDFEKEISVVRNTIVKFECIDARVKFDVFNDENDVLTYFMFVIFAKEFSLLSAESEDTIFDPGIFE</sequence>
<proteinExistence type="predicted"/>
<evidence type="ECO:0000259" key="2">
    <source>
        <dbReference type="Pfam" id="PF03732"/>
    </source>
</evidence>
<evidence type="ECO:0000313" key="3">
    <source>
        <dbReference type="EMBL" id="GFA05963.1"/>
    </source>
</evidence>
<feature type="compositionally biased region" description="Polar residues" evidence="1">
    <location>
        <begin position="9"/>
        <end position="23"/>
    </location>
</feature>
<dbReference type="Pfam" id="PF03732">
    <property type="entry name" value="Retrotrans_gag"/>
    <property type="match status" value="1"/>
</dbReference>
<gene>
    <name evidence="3" type="ORF">Tci_577935</name>
</gene>
<comment type="caution">
    <text evidence="3">The sequence shown here is derived from an EMBL/GenBank/DDBJ whole genome shotgun (WGS) entry which is preliminary data.</text>
</comment>
<feature type="region of interest" description="Disordered" evidence="1">
    <location>
        <begin position="332"/>
        <end position="362"/>
    </location>
</feature>